<name>A0A0B0MBX9_GOSAR</name>
<evidence type="ECO:0000313" key="1">
    <source>
        <dbReference type="EMBL" id="KHF97826.1"/>
    </source>
</evidence>
<evidence type="ECO:0000313" key="2">
    <source>
        <dbReference type="Proteomes" id="UP000032142"/>
    </source>
</evidence>
<dbReference type="EMBL" id="JRRC01018726">
    <property type="protein sequence ID" value="KHF97826.1"/>
    <property type="molecule type" value="Genomic_DNA"/>
</dbReference>
<dbReference type="Proteomes" id="UP000032142">
    <property type="component" value="Unassembled WGS sequence"/>
</dbReference>
<organism evidence="1 2">
    <name type="scientific">Gossypium arboreum</name>
    <name type="common">Tree cotton</name>
    <name type="synonym">Gossypium nanking</name>
    <dbReference type="NCBI Taxonomy" id="29729"/>
    <lineage>
        <taxon>Eukaryota</taxon>
        <taxon>Viridiplantae</taxon>
        <taxon>Streptophyta</taxon>
        <taxon>Embryophyta</taxon>
        <taxon>Tracheophyta</taxon>
        <taxon>Spermatophyta</taxon>
        <taxon>Magnoliopsida</taxon>
        <taxon>eudicotyledons</taxon>
        <taxon>Gunneridae</taxon>
        <taxon>Pentapetalae</taxon>
        <taxon>rosids</taxon>
        <taxon>malvids</taxon>
        <taxon>Malvales</taxon>
        <taxon>Malvaceae</taxon>
        <taxon>Malvoideae</taxon>
        <taxon>Gossypium</taxon>
    </lineage>
</organism>
<protein>
    <submittedName>
        <fullName evidence="1">Uncharacterized protein</fullName>
    </submittedName>
</protein>
<comment type="caution">
    <text evidence="1">The sequence shown here is derived from an EMBL/GenBank/DDBJ whole genome shotgun (WGS) entry which is preliminary data.</text>
</comment>
<gene>
    <name evidence="1" type="ORF">F383_37187</name>
</gene>
<proteinExistence type="predicted"/>
<reference evidence="2" key="1">
    <citation type="submission" date="2014-09" db="EMBL/GenBank/DDBJ databases">
        <authorList>
            <person name="Mudge J."/>
            <person name="Ramaraj T."/>
            <person name="Lindquist I.E."/>
            <person name="Bharti A.K."/>
            <person name="Sundararajan A."/>
            <person name="Cameron C.T."/>
            <person name="Woodward J.E."/>
            <person name="May G.D."/>
            <person name="Brubaker C."/>
            <person name="Broadhvest J."/>
            <person name="Wilkins T.A."/>
        </authorList>
    </citation>
    <scope>NUCLEOTIDE SEQUENCE</scope>
    <source>
        <strain evidence="2">cv. AKA8401</strain>
    </source>
</reference>
<accession>A0A0B0MBX9</accession>
<sequence>MSPVMPLNLFRR</sequence>
<keyword evidence="2" id="KW-1185">Reference proteome</keyword>